<accession>A0A7M1S282</accession>
<evidence type="ECO:0000256" key="1">
    <source>
        <dbReference type="ARBA" id="ARBA00022491"/>
    </source>
</evidence>
<dbReference type="Pfam" id="PF13411">
    <property type="entry name" value="MerR_1"/>
    <property type="match status" value="1"/>
</dbReference>
<dbReference type="SMART" id="SM00422">
    <property type="entry name" value="HTH_MERR"/>
    <property type="match status" value="1"/>
</dbReference>
<dbReference type="Gene3D" id="1.10.1660.10">
    <property type="match status" value="1"/>
</dbReference>
<dbReference type="KEGG" id="sinu:IMZ28_06650"/>
<feature type="domain" description="HTH merR-type" evidence="5">
    <location>
        <begin position="1"/>
        <end position="72"/>
    </location>
</feature>
<keyword evidence="7" id="KW-1185">Reference proteome</keyword>
<dbReference type="InterPro" id="IPR000551">
    <property type="entry name" value="MerR-type_HTH_dom"/>
</dbReference>
<keyword evidence="4" id="KW-0804">Transcription</keyword>
<dbReference type="InterPro" id="IPR047057">
    <property type="entry name" value="MerR_fam"/>
</dbReference>
<protein>
    <submittedName>
        <fullName evidence="6">MerR family transcriptional regulator</fullName>
    </submittedName>
</protein>
<dbReference type="RefSeq" id="WP_197547814.1">
    <property type="nucleotide sequence ID" value="NZ_CP063164.1"/>
</dbReference>
<evidence type="ECO:0000313" key="7">
    <source>
        <dbReference type="Proteomes" id="UP000595074"/>
    </source>
</evidence>
<proteinExistence type="predicted"/>
<keyword evidence="1" id="KW-0678">Repressor</keyword>
<organism evidence="6 7">
    <name type="scientific">Sulfurovum indicum</name>
    <dbReference type="NCBI Taxonomy" id="2779528"/>
    <lineage>
        <taxon>Bacteria</taxon>
        <taxon>Pseudomonadati</taxon>
        <taxon>Campylobacterota</taxon>
        <taxon>Epsilonproteobacteria</taxon>
        <taxon>Campylobacterales</taxon>
        <taxon>Sulfurovaceae</taxon>
        <taxon>Sulfurovum</taxon>
    </lineage>
</organism>
<dbReference type="PANTHER" id="PTHR30204">
    <property type="entry name" value="REDOX-CYCLING DRUG-SENSING TRANSCRIPTIONAL ACTIVATOR SOXR"/>
    <property type="match status" value="1"/>
</dbReference>
<sequence length="227" mass="26688">MEYKISELVAKTDIPKSTILYYIREGLLPKAEKLKSNVHRYSDEHLELLKYIKYMKEHLGSSNEQIKYALQNRDQSLSTSSTMIEPLMNTLSAITPDMQHYTKKEFIDTFNIDAKLLERLLKDEIVAPISDNDYTQKEASIIRLVEHFIDAGIDYAVLKSYVYHAKALSQIENMMQTQLCSVRNDNNFSTLWKIMFETLFNAKEYIFKRHTYRMFLETLKNEISNKS</sequence>
<dbReference type="EMBL" id="CP063164">
    <property type="protein sequence ID" value="QOR61141.1"/>
    <property type="molecule type" value="Genomic_DNA"/>
</dbReference>
<evidence type="ECO:0000259" key="5">
    <source>
        <dbReference type="PROSITE" id="PS50937"/>
    </source>
</evidence>
<keyword evidence="2" id="KW-0805">Transcription regulation</keyword>
<dbReference type="PANTHER" id="PTHR30204:SF69">
    <property type="entry name" value="MERR-FAMILY TRANSCRIPTIONAL REGULATOR"/>
    <property type="match status" value="1"/>
</dbReference>
<gene>
    <name evidence="6" type="ORF">IMZ28_06650</name>
</gene>
<evidence type="ECO:0000313" key="6">
    <source>
        <dbReference type="EMBL" id="QOR61141.1"/>
    </source>
</evidence>
<evidence type="ECO:0000256" key="4">
    <source>
        <dbReference type="ARBA" id="ARBA00023163"/>
    </source>
</evidence>
<dbReference type="InterPro" id="IPR009061">
    <property type="entry name" value="DNA-bd_dom_put_sf"/>
</dbReference>
<dbReference type="AlphaFoldDB" id="A0A7M1S282"/>
<dbReference type="Proteomes" id="UP000595074">
    <property type="component" value="Chromosome"/>
</dbReference>
<dbReference type="SUPFAM" id="SSF46955">
    <property type="entry name" value="Putative DNA-binding domain"/>
    <property type="match status" value="1"/>
</dbReference>
<name>A0A7M1S282_9BACT</name>
<keyword evidence="3" id="KW-0238">DNA-binding</keyword>
<dbReference type="GO" id="GO:0003677">
    <property type="term" value="F:DNA binding"/>
    <property type="evidence" value="ECO:0007669"/>
    <property type="project" value="UniProtKB-KW"/>
</dbReference>
<evidence type="ECO:0000256" key="2">
    <source>
        <dbReference type="ARBA" id="ARBA00023015"/>
    </source>
</evidence>
<dbReference type="GO" id="GO:0003700">
    <property type="term" value="F:DNA-binding transcription factor activity"/>
    <property type="evidence" value="ECO:0007669"/>
    <property type="project" value="InterPro"/>
</dbReference>
<reference evidence="6 7" key="1">
    <citation type="submission" date="2020-10" db="EMBL/GenBank/DDBJ databases">
        <title>The genome of sulfurovum sp.</title>
        <authorList>
            <person name="Xie S."/>
            <person name="Shao Z."/>
            <person name="Jiang L."/>
        </authorList>
    </citation>
    <scope>NUCLEOTIDE SEQUENCE [LARGE SCALE GENOMIC DNA]</scope>
    <source>
        <strain evidence="6 7">ST-419</strain>
    </source>
</reference>
<dbReference type="PROSITE" id="PS50937">
    <property type="entry name" value="HTH_MERR_2"/>
    <property type="match status" value="1"/>
</dbReference>
<evidence type="ECO:0000256" key="3">
    <source>
        <dbReference type="ARBA" id="ARBA00023125"/>
    </source>
</evidence>